<feature type="transmembrane region" description="Helical" evidence="7">
    <location>
        <begin position="69"/>
        <end position="90"/>
    </location>
</feature>
<comment type="caution">
    <text evidence="8">The sequence shown here is derived from an EMBL/GenBank/DDBJ whole genome shotgun (WGS) entry which is preliminary data.</text>
</comment>
<comment type="subcellular location">
    <subcellularLocation>
        <location evidence="1">Membrane</location>
        <topology evidence="1">Multi-pass membrane protein</topology>
    </subcellularLocation>
</comment>
<protein>
    <submittedName>
        <fullName evidence="8">Solute carrier family 13 member 5</fullName>
    </submittedName>
</protein>
<evidence type="ECO:0000256" key="3">
    <source>
        <dbReference type="ARBA" id="ARBA00022448"/>
    </source>
</evidence>
<organism evidence="8 9">
    <name type="scientific">Mizuhopecten yessoensis</name>
    <name type="common">Japanese scallop</name>
    <name type="synonym">Patinopecten yessoensis</name>
    <dbReference type="NCBI Taxonomy" id="6573"/>
    <lineage>
        <taxon>Eukaryota</taxon>
        <taxon>Metazoa</taxon>
        <taxon>Spiralia</taxon>
        <taxon>Lophotrochozoa</taxon>
        <taxon>Mollusca</taxon>
        <taxon>Bivalvia</taxon>
        <taxon>Autobranchia</taxon>
        <taxon>Pteriomorphia</taxon>
        <taxon>Pectinida</taxon>
        <taxon>Pectinoidea</taxon>
        <taxon>Pectinidae</taxon>
        <taxon>Mizuhopecten</taxon>
    </lineage>
</organism>
<dbReference type="InterPro" id="IPR001898">
    <property type="entry name" value="SLC13A/DASS"/>
</dbReference>
<dbReference type="OrthoDB" id="6493944at2759"/>
<dbReference type="GO" id="GO:0015141">
    <property type="term" value="F:succinate transmembrane transporter activity"/>
    <property type="evidence" value="ECO:0007669"/>
    <property type="project" value="TreeGrafter"/>
</dbReference>
<proteinExistence type="inferred from homology"/>
<evidence type="ECO:0000256" key="5">
    <source>
        <dbReference type="ARBA" id="ARBA00022989"/>
    </source>
</evidence>
<dbReference type="PANTHER" id="PTHR10283">
    <property type="entry name" value="SOLUTE CARRIER FAMILY 13 MEMBER"/>
    <property type="match status" value="1"/>
</dbReference>
<keyword evidence="4 7" id="KW-0812">Transmembrane</keyword>
<evidence type="ECO:0000256" key="4">
    <source>
        <dbReference type="ARBA" id="ARBA00022692"/>
    </source>
</evidence>
<keyword evidence="6 7" id="KW-0472">Membrane</keyword>
<dbReference type="Proteomes" id="UP000242188">
    <property type="component" value="Unassembled WGS sequence"/>
</dbReference>
<dbReference type="PANTHER" id="PTHR10283:SF82">
    <property type="entry name" value="SOLUTE CARRIER FAMILY 13 MEMBER 2"/>
    <property type="match status" value="1"/>
</dbReference>
<evidence type="ECO:0000313" key="8">
    <source>
        <dbReference type="EMBL" id="OWF38843.1"/>
    </source>
</evidence>
<dbReference type="STRING" id="6573.A0A210PQS3"/>
<keyword evidence="3" id="KW-0813">Transport</keyword>
<dbReference type="AlphaFoldDB" id="A0A210PQS3"/>
<comment type="similarity">
    <text evidence="2">Belongs to the SLC13A/DASS transporter (TC 2.A.47) family. NADC subfamily.</text>
</comment>
<evidence type="ECO:0000256" key="2">
    <source>
        <dbReference type="ARBA" id="ARBA00006772"/>
    </source>
</evidence>
<reference evidence="8 9" key="1">
    <citation type="journal article" date="2017" name="Nat. Ecol. Evol.">
        <title>Scallop genome provides insights into evolution of bilaterian karyotype and development.</title>
        <authorList>
            <person name="Wang S."/>
            <person name="Zhang J."/>
            <person name="Jiao W."/>
            <person name="Li J."/>
            <person name="Xun X."/>
            <person name="Sun Y."/>
            <person name="Guo X."/>
            <person name="Huan P."/>
            <person name="Dong B."/>
            <person name="Zhang L."/>
            <person name="Hu X."/>
            <person name="Sun X."/>
            <person name="Wang J."/>
            <person name="Zhao C."/>
            <person name="Wang Y."/>
            <person name="Wang D."/>
            <person name="Huang X."/>
            <person name="Wang R."/>
            <person name="Lv J."/>
            <person name="Li Y."/>
            <person name="Zhang Z."/>
            <person name="Liu B."/>
            <person name="Lu W."/>
            <person name="Hui Y."/>
            <person name="Liang J."/>
            <person name="Zhou Z."/>
            <person name="Hou R."/>
            <person name="Li X."/>
            <person name="Liu Y."/>
            <person name="Li H."/>
            <person name="Ning X."/>
            <person name="Lin Y."/>
            <person name="Zhao L."/>
            <person name="Xing Q."/>
            <person name="Dou J."/>
            <person name="Li Y."/>
            <person name="Mao J."/>
            <person name="Guo H."/>
            <person name="Dou H."/>
            <person name="Li T."/>
            <person name="Mu C."/>
            <person name="Jiang W."/>
            <person name="Fu Q."/>
            <person name="Fu X."/>
            <person name="Miao Y."/>
            <person name="Liu J."/>
            <person name="Yu Q."/>
            <person name="Li R."/>
            <person name="Liao H."/>
            <person name="Li X."/>
            <person name="Kong Y."/>
            <person name="Jiang Z."/>
            <person name="Chourrout D."/>
            <person name="Li R."/>
            <person name="Bao Z."/>
        </authorList>
    </citation>
    <scope>NUCLEOTIDE SEQUENCE [LARGE SCALE GENOMIC DNA]</scope>
    <source>
        <strain evidence="8 9">PY_sf001</strain>
    </source>
</reference>
<name>A0A210PQS3_MIZYE</name>
<evidence type="ECO:0000256" key="6">
    <source>
        <dbReference type="ARBA" id="ARBA00023136"/>
    </source>
</evidence>
<evidence type="ECO:0000256" key="1">
    <source>
        <dbReference type="ARBA" id="ARBA00004141"/>
    </source>
</evidence>
<dbReference type="Pfam" id="PF00939">
    <property type="entry name" value="Na_sulph_symp"/>
    <property type="match status" value="1"/>
</dbReference>
<evidence type="ECO:0000313" key="9">
    <source>
        <dbReference type="Proteomes" id="UP000242188"/>
    </source>
</evidence>
<keyword evidence="9" id="KW-1185">Reference proteome</keyword>
<keyword evidence="5 7" id="KW-1133">Transmembrane helix</keyword>
<dbReference type="PROSITE" id="PS01271">
    <property type="entry name" value="NA_SULFATE"/>
    <property type="match status" value="1"/>
</dbReference>
<sequence length="179" mass="19167">MEKVFNKTVTSGLSRLVGCELRLLKGLDPWVMNLVLCLIVAGVTEIYSNTTTSTLLMPIMFELSTTVGIHPLYFMISTCMACSFAFMLPIAAPPNAIVFSTGAVTIPDMALTGVVPNIVAIGVLTVAINTWGTAIFKLDTIPEIFLNSTQESMCPGTETIFVVNTTVAWLNSTIPGTTP</sequence>
<dbReference type="GO" id="GO:0015137">
    <property type="term" value="F:citrate transmembrane transporter activity"/>
    <property type="evidence" value="ECO:0007669"/>
    <property type="project" value="TreeGrafter"/>
</dbReference>
<dbReference type="GO" id="GO:0005886">
    <property type="term" value="C:plasma membrane"/>
    <property type="evidence" value="ECO:0007669"/>
    <property type="project" value="TreeGrafter"/>
</dbReference>
<gene>
    <name evidence="8" type="ORF">KP79_PYT23689</name>
</gene>
<dbReference type="EMBL" id="NEDP02005553">
    <property type="protein sequence ID" value="OWF38843.1"/>
    <property type="molecule type" value="Genomic_DNA"/>
</dbReference>
<accession>A0A210PQS3</accession>
<dbReference type="InterPro" id="IPR031312">
    <property type="entry name" value="Na/sul_symport_CS"/>
</dbReference>
<evidence type="ECO:0000256" key="7">
    <source>
        <dbReference type="SAM" id="Phobius"/>
    </source>
</evidence>
<feature type="transmembrane region" description="Helical" evidence="7">
    <location>
        <begin position="30"/>
        <end position="48"/>
    </location>
</feature>
<feature type="transmembrane region" description="Helical" evidence="7">
    <location>
        <begin position="110"/>
        <end position="131"/>
    </location>
</feature>